<dbReference type="EMBL" id="NIBT01000006">
    <property type="protein sequence ID" value="PHM25363.1"/>
    <property type="molecule type" value="Genomic_DNA"/>
</dbReference>
<dbReference type="Proteomes" id="UP000283568">
    <property type="component" value="Unassembled WGS sequence"/>
</dbReference>
<organism evidence="1 3">
    <name type="scientific">Xenorhabdus ehlersii</name>
    <dbReference type="NCBI Taxonomy" id="290111"/>
    <lineage>
        <taxon>Bacteria</taxon>
        <taxon>Pseudomonadati</taxon>
        <taxon>Pseudomonadota</taxon>
        <taxon>Gammaproteobacteria</taxon>
        <taxon>Enterobacterales</taxon>
        <taxon>Morganellaceae</taxon>
        <taxon>Xenorhabdus</taxon>
    </lineage>
</organism>
<name>A0A2D0ITX9_9GAMM</name>
<evidence type="ECO:0000313" key="2">
    <source>
        <dbReference type="EMBL" id="RKE90494.1"/>
    </source>
</evidence>
<dbReference type="Proteomes" id="UP000225605">
    <property type="component" value="Unassembled WGS sequence"/>
</dbReference>
<comment type="caution">
    <text evidence="1">The sequence shown here is derived from an EMBL/GenBank/DDBJ whole genome shotgun (WGS) entry which is preliminary data.</text>
</comment>
<evidence type="ECO:0000313" key="1">
    <source>
        <dbReference type="EMBL" id="PHM25363.1"/>
    </source>
</evidence>
<keyword evidence="4" id="KW-1185">Reference proteome</keyword>
<dbReference type="EMBL" id="RAQI01000003">
    <property type="protein sequence ID" value="RKE90494.1"/>
    <property type="molecule type" value="Genomic_DNA"/>
</dbReference>
<dbReference type="AlphaFoldDB" id="A0A2D0ITX9"/>
<accession>A0A2D0ITX9</accession>
<gene>
    <name evidence="2" type="ORF">BDE27_2365</name>
    <name evidence="1" type="ORF">Xehl_01581</name>
</gene>
<proteinExistence type="predicted"/>
<protein>
    <submittedName>
        <fullName evidence="1">Uncharacterized protein</fullName>
    </submittedName>
</protein>
<evidence type="ECO:0000313" key="3">
    <source>
        <dbReference type="Proteomes" id="UP000225605"/>
    </source>
</evidence>
<evidence type="ECO:0000313" key="4">
    <source>
        <dbReference type="Proteomes" id="UP000283568"/>
    </source>
</evidence>
<reference evidence="1 3" key="1">
    <citation type="journal article" date="2017" name="Nat. Microbiol.">
        <title>Natural product diversity associated with the nematode symbionts Photorhabdus and Xenorhabdus.</title>
        <authorList>
            <person name="Tobias N.J."/>
            <person name="Wolff H."/>
            <person name="Djahanschiri B."/>
            <person name="Grundmann F."/>
            <person name="Kronenwerth M."/>
            <person name="Shi Y.M."/>
            <person name="Simonyi S."/>
            <person name="Grun P."/>
            <person name="Shapiro-Ilan D."/>
            <person name="Pidot S.J."/>
            <person name="Stinear T.P."/>
            <person name="Ebersberger I."/>
            <person name="Bode H.B."/>
        </authorList>
    </citation>
    <scope>NUCLEOTIDE SEQUENCE [LARGE SCALE GENOMIC DNA]</scope>
    <source>
        <strain evidence="1 3">DSM 16337</strain>
    </source>
</reference>
<sequence length="51" mass="5753">MPVSINKKKQELPFVVISPANKRDSGMIDLPSNRNLLSNGNSIFRLEQVKK</sequence>
<reference evidence="2 4" key="2">
    <citation type="submission" date="2018-09" db="EMBL/GenBank/DDBJ databases">
        <title>Genomic Encyclopedia of Archaeal and Bacterial Type Strains, Phase II (KMG-II): from individual species to whole genera.</title>
        <authorList>
            <person name="Goeker M."/>
        </authorList>
    </citation>
    <scope>NUCLEOTIDE SEQUENCE [LARGE SCALE GENOMIC DNA]</scope>
    <source>
        <strain evidence="2 4">DSM 16337</strain>
    </source>
</reference>